<dbReference type="PANTHER" id="PTHR12484:SF4">
    <property type="entry name" value="A-KINASE ANCHOR PROTEIN 17A"/>
    <property type="match status" value="1"/>
</dbReference>
<dbReference type="InterPro" id="IPR056852">
    <property type="entry name" value="AK17A/B"/>
</dbReference>
<accession>A0A3P7NEU0</accession>
<sequence length="72" mass="8539">MRQVMKILDSLTVKVSGFSDPVRVRATEARCDFPRRHDWDLFFMKNKLDESKPGERPDTVYLEKIPIKCKRI</sequence>
<keyword evidence="2" id="KW-1185">Reference proteome</keyword>
<protein>
    <submittedName>
        <fullName evidence="1">Uncharacterized protein</fullName>
    </submittedName>
</protein>
<proteinExistence type="predicted"/>
<dbReference type="EMBL" id="UYRV01124023">
    <property type="protein sequence ID" value="VDN34138.1"/>
    <property type="molecule type" value="Genomic_DNA"/>
</dbReference>
<dbReference type="OrthoDB" id="1918237at2759"/>
<organism evidence="1 2">
    <name type="scientific">Cylicostephanus goldi</name>
    <name type="common">Nematode worm</name>
    <dbReference type="NCBI Taxonomy" id="71465"/>
    <lineage>
        <taxon>Eukaryota</taxon>
        <taxon>Metazoa</taxon>
        <taxon>Ecdysozoa</taxon>
        <taxon>Nematoda</taxon>
        <taxon>Chromadorea</taxon>
        <taxon>Rhabditida</taxon>
        <taxon>Rhabditina</taxon>
        <taxon>Rhabditomorpha</taxon>
        <taxon>Strongyloidea</taxon>
        <taxon>Strongylidae</taxon>
        <taxon>Cylicostephanus</taxon>
    </lineage>
</organism>
<gene>
    <name evidence="1" type="ORF">CGOC_LOCUS12551</name>
</gene>
<evidence type="ECO:0000313" key="2">
    <source>
        <dbReference type="Proteomes" id="UP000271889"/>
    </source>
</evidence>
<dbReference type="Pfam" id="PF25015">
    <property type="entry name" value="RBD_AKAP-17A"/>
    <property type="match status" value="1"/>
</dbReference>
<evidence type="ECO:0000313" key="1">
    <source>
        <dbReference type="EMBL" id="VDN34138.1"/>
    </source>
</evidence>
<dbReference type="AlphaFoldDB" id="A0A3P7NEU0"/>
<dbReference type="PANTHER" id="PTHR12484">
    <property type="entry name" value="B-LYMPHOCYTE ANTIGEN-RELATED"/>
    <property type="match status" value="1"/>
</dbReference>
<name>A0A3P7NEU0_CYLGO</name>
<dbReference type="Proteomes" id="UP000271889">
    <property type="component" value="Unassembled WGS sequence"/>
</dbReference>
<reference evidence="1 2" key="1">
    <citation type="submission" date="2018-11" db="EMBL/GenBank/DDBJ databases">
        <authorList>
            <consortium name="Pathogen Informatics"/>
        </authorList>
    </citation>
    <scope>NUCLEOTIDE SEQUENCE [LARGE SCALE GENOMIC DNA]</scope>
</reference>